<dbReference type="PANTHER" id="PTHR10357">
    <property type="entry name" value="ALPHA-AMYLASE FAMILY MEMBER"/>
    <property type="match status" value="1"/>
</dbReference>
<dbReference type="InterPro" id="IPR017853">
    <property type="entry name" value="GH"/>
</dbReference>
<dbReference type="NCBIfam" id="TIGR04183">
    <property type="entry name" value="Por_Secre_tail"/>
    <property type="match status" value="1"/>
</dbReference>
<reference evidence="4" key="2">
    <citation type="submission" date="2023-01" db="EMBL/GenBank/DDBJ databases">
        <title>Draft genome sequence of Portibacter lacus strain NBRC 108769.</title>
        <authorList>
            <person name="Sun Q."/>
            <person name="Mori K."/>
        </authorList>
    </citation>
    <scope>NUCLEOTIDE SEQUENCE</scope>
    <source>
        <strain evidence="4">NBRC 108769</strain>
    </source>
</reference>
<dbReference type="SMART" id="SM00642">
    <property type="entry name" value="Aamy"/>
    <property type="match status" value="1"/>
</dbReference>
<comment type="caution">
    <text evidence="4">The sequence shown here is derived from an EMBL/GenBank/DDBJ whole genome shotgun (WGS) entry which is preliminary data.</text>
</comment>
<dbReference type="CDD" id="cd11316">
    <property type="entry name" value="AmyAc_bac2_AmyA"/>
    <property type="match status" value="1"/>
</dbReference>
<dbReference type="SUPFAM" id="SSF51445">
    <property type="entry name" value="(Trans)glycosidases"/>
    <property type="match status" value="1"/>
</dbReference>
<feature type="domain" description="Glycosyl hydrolase family 13 catalytic" evidence="3">
    <location>
        <begin position="237"/>
        <end position="629"/>
    </location>
</feature>
<dbReference type="InterPro" id="IPR013780">
    <property type="entry name" value="Glyco_hydro_b"/>
</dbReference>
<dbReference type="InterPro" id="IPR026444">
    <property type="entry name" value="Secre_tail"/>
</dbReference>
<dbReference type="GO" id="GO:0004556">
    <property type="term" value="F:alpha-amylase activity"/>
    <property type="evidence" value="ECO:0007669"/>
    <property type="project" value="InterPro"/>
</dbReference>
<dbReference type="SUPFAM" id="SSF81296">
    <property type="entry name" value="E set domains"/>
    <property type="match status" value="1"/>
</dbReference>
<dbReference type="Pfam" id="PF18962">
    <property type="entry name" value="Por_Secre_tail"/>
    <property type="match status" value="1"/>
</dbReference>
<dbReference type="EMBL" id="BSOH01000012">
    <property type="protein sequence ID" value="GLR17502.1"/>
    <property type="molecule type" value="Genomic_DNA"/>
</dbReference>
<evidence type="ECO:0000313" key="5">
    <source>
        <dbReference type="Proteomes" id="UP001156666"/>
    </source>
</evidence>
<dbReference type="Proteomes" id="UP001156666">
    <property type="component" value="Unassembled WGS sequence"/>
</dbReference>
<dbReference type="Gene3D" id="3.90.400.10">
    <property type="entry name" value="Oligo-1,6-glucosidase, Domain 2"/>
    <property type="match status" value="1"/>
</dbReference>
<dbReference type="AlphaFoldDB" id="A0AA37WEL0"/>
<protein>
    <recommendedName>
        <fullName evidence="3">Glycosyl hydrolase family 13 catalytic domain-containing protein</fullName>
    </recommendedName>
</protein>
<evidence type="ECO:0000256" key="2">
    <source>
        <dbReference type="RuleBase" id="RU003615"/>
    </source>
</evidence>
<dbReference type="InterPro" id="IPR006047">
    <property type="entry name" value="GH13_cat_dom"/>
</dbReference>
<organism evidence="4 5">
    <name type="scientific">Portibacter lacus</name>
    <dbReference type="NCBI Taxonomy" id="1099794"/>
    <lineage>
        <taxon>Bacteria</taxon>
        <taxon>Pseudomonadati</taxon>
        <taxon>Bacteroidota</taxon>
        <taxon>Saprospiria</taxon>
        <taxon>Saprospirales</taxon>
        <taxon>Haliscomenobacteraceae</taxon>
        <taxon>Portibacter</taxon>
    </lineage>
</organism>
<proteinExistence type="inferred from homology"/>
<keyword evidence="5" id="KW-1185">Reference proteome</keyword>
<dbReference type="PRINTS" id="PR00110">
    <property type="entry name" value="ALPHAAMYLASE"/>
</dbReference>
<dbReference type="InterPro" id="IPR013783">
    <property type="entry name" value="Ig-like_fold"/>
</dbReference>
<gene>
    <name evidence="4" type="ORF">GCM10007940_21170</name>
</gene>
<dbReference type="GO" id="GO:0043169">
    <property type="term" value="F:cation binding"/>
    <property type="evidence" value="ECO:0007669"/>
    <property type="project" value="InterPro"/>
</dbReference>
<dbReference type="Gene3D" id="2.60.40.10">
    <property type="entry name" value="Immunoglobulins"/>
    <property type="match status" value="2"/>
</dbReference>
<dbReference type="InterPro" id="IPR014756">
    <property type="entry name" value="Ig_E-set"/>
</dbReference>
<name>A0AA37WEL0_9BACT</name>
<dbReference type="InterPro" id="IPR054409">
    <property type="entry name" value="X25_BaPul-like"/>
</dbReference>
<sequence length="823" mass="91905">MSKESISNDGIHIAGSFQSVAGFGDNWNPSTTRLDDTDGDKVYSLTLEMPSGTYEYKFINGKEWGKDENPPVECSVGNTNNRVITVGDKDLVIPSVPFNGCVGMIKLAVNMNGETVSPEGVHVMGNFQKAAGYETDWDASSTKLVDVNGDNTYEVNLMLPAGNYEYLFVNGNESLDTESLPLDCSIEGENGTNNRTLTVELGSANPPIYCFNSCDECNPNLNTDYDTHWWNDAVFYELFVRSFYDSDGDGIGDFRGIIEKLDYLNDGDPNTDKDLGITAIWLMPMMESPSYHGYDATDYYKTEPDYGTMEDFTAFLEEAHNRGIKVIIDLVLNHTSNQHPWFTQSKTNSNGFRDWYIWSEDNPNFSGPWGQGVWHGSGSDYYYGLFWSGMPDLNYNHPDVKEEMFNVANFWLDKGVDGFRLDAIKYLIEDGTVLENTSGTFSLLEEFDEVYKSNNADAFSIGEVWSNTASIIPYVQNERLDVCFEFDLAGHILNAVINENSVSVRQQMLNVNASYPSLQYGTFLSNHDMDRVYDILGSSVSKLKLAASIYLTLPGIPFLYYGEEVNMSGTGAHENIRRPMQWSDAANAGFSTSTPWNNAGSNYVTNNVVVMENNPNSLLNHYKRLIRIRNEQKALRRGYYLDVESSEANVYSFARIYENEGIVVVSNLATQLSNASLSLKASTLLPGNYKVTDLYNDEEMGMISINEKGGFENWESTTEMSAQSTRVLLISDVNSVSTNNISKAFFDFKLSPNPTIDEVNISWESAPEPRANVKVISTNGAIIYQETSSDNAMTIQTKGWSSGIYFVQITVDGKIGSQRLVIL</sequence>
<dbReference type="InterPro" id="IPR045857">
    <property type="entry name" value="O16G_dom_2"/>
</dbReference>
<evidence type="ECO:0000313" key="4">
    <source>
        <dbReference type="EMBL" id="GLR17502.1"/>
    </source>
</evidence>
<reference evidence="4" key="1">
    <citation type="journal article" date="2014" name="Int. J. Syst. Evol. Microbiol.">
        <title>Complete genome sequence of Corynebacterium casei LMG S-19264T (=DSM 44701T), isolated from a smear-ripened cheese.</title>
        <authorList>
            <consortium name="US DOE Joint Genome Institute (JGI-PGF)"/>
            <person name="Walter F."/>
            <person name="Albersmeier A."/>
            <person name="Kalinowski J."/>
            <person name="Ruckert C."/>
        </authorList>
    </citation>
    <scope>NUCLEOTIDE SEQUENCE</scope>
    <source>
        <strain evidence="4">NBRC 108769</strain>
    </source>
</reference>
<comment type="similarity">
    <text evidence="1 2">Belongs to the glycosyl hydrolase 13 family.</text>
</comment>
<dbReference type="Pfam" id="PF00128">
    <property type="entry name" value="Alpha-amylase"/>
    <property type="match status" value="1"/>
</dbReference>
<dbReference type="InterPro" id="IPR006046">
    <property type="entry name" value="Alpha_amylase"/>
</dbReference>
<dbReference type="Gene3D" id="2.60.40.1180">
    <property type="entry name" value="Golgi alpha-mannosidase II"/>
    <property type="match status" value="1"/>
</dbReference>
<accession>A0AA37WEL0</accession>
<evidence type="ECO:0000259" key="3">
    <source>
        <dbReference type="SMART" id="SM00642"/>
    </source>
</evidence>
<dbReference type="Gene3D" id="3.20.20.80">
    <property type="entry name" value="Glycosidases"/>
    <property type="match status" value="1"/>
</dbReference>
<dbReference type="PANTHER" id="PTHR10357:SF179">
    <property type="entry name" value="NEUTRAL AND BASIC AMINO ACID TRANSPORT PROTEIN RBAT"/>
    <property type="match status" value="1"/>
</dbReference>
<dbReference type="Pfam" id="PF22058">
    <property type="entry name" value="X25_BaPul_like"/>
    <property type="match status" value="2"/>
</dbReference>
<dbReference type="GO" id="GO:0009313">
    <property type="term" value="P:oligosaccharide catabolic process"/>
    <property type="evidence" value="ECO:0007669"/>
    <property type="project" value="TreeGrafter"/>
</dbReference>
<evidence type="ECO:0000256" key="1">
    <source>
        <dbReference type="ARBA" id="ARBA00008061"/>
    </source>
</evidence>